<evidence type="ECO:0000313" key="2">
    <source>
        <dbReference type="Proteomes" id="UP000708208"/>
    </source>
</evidence>
<accession>A0A8J2KIA9</accession>
<sequence length="218" mass="24828">MEIKGHGFNSANYRRLESALLADNQVVIKVVVFLTKVLGRCTIITVFVQVIGGGMWLTECHNQLARAIDLKANCLSRFGMRTSSCGCDKNLFLKEMQSIECKIAFMEFHAMTLKEYWDLIKNLKMAYEFYTKLAGCYFLEIITPSVVITTVGLSLFLENPSRLENLSFVFLGLVPIAASTTLGEFMQNEVHTLFPIYVICDRRSDPKSSFDLVFQKFW</sequence>
<keyword evidence="2" id="KW-1185">Reference proteome</keyword>
<evidence type="ECO:0000313" key="1">
    <source>
        <dbReference type="EMBL" id="CAG7785432.1"/>
    </source>
</evidence>
<dbReference type="EMBL" id="CAJVCH010296550">
    <property type="protein sequence ID" value="CAG7785432.1"/>
    <property type="molecule type" value="Genomic_DNA"/>
</dbReference>
<gene>
    <name evidence="1" type="ORF">AFUS01_LOCUS24057</name>
</gene>
<name>A0A8J2KIA9_9HEXA</name>
<dbReference type="Proteomes" id="UP000708208">
    <property type="component" value="Unassembled WGS sequence"/>
</dbReference>
<protein>
    <submittedName>
        <fullName evidence="1">Uncharacterized protein</fullName>
    </submittedName>
</protein>
<comment type="caution">
    <text evidence="1">The sequence shown here is derived from an EMBL/GenBank/DDBJ whole genome shotgun (WGS) entry which is preliminary data.</text>
</comment>
<proteinExistence type="predicted"/>
<dbReference type="AlphaFoldDB" id="A0A8J2KIA9"/>
<reference evidence="1" key="1">
    <citation type="submission" date="2021-06" db="EMBL/GenBank/DDBJ databases">
        <authorList>
            <person name="Hodson N. C."/>
            <person name="Mongue J. A."/>
            <person name="Jaron S. K."/>
        </authorList>
    </citation>
    <scope>NUCLEOTIDE SEQUENCE</scope>
</reference>
<organism evidence="1 2">
    <name type="scientific">Allacma fusca</name>
    <dbReference type="NCBI Taxonomy" id="39272"/>
    <lineage>
        <taxon>Eukaryota</taxon>
        <taxon>Metazoa</taxon>
        <taxon>Ecdysozoa</taxon>
        <taxon>Arthropoda</taxon>
        <taxon>Hexapoda</taxon>
        <taxon>Collembola</taxon>
        <taxon>Symphypleona</taxon>
        <taxon>Sminthuridae</taxon>
        <taxon>Allacma</taxon>
    </lineage>
</organism>